<gene>
    <name evidence="1" type="ORF">UFOVP706_67</name>
</gene>
<accession>A0A6J5NKI9</accession>
<proteinExistence type="predicted"/>
<evidence type="ECO:0000313" key="1">
    <source>
        <dbReference type="EMBL" id="CAB4159212.1"/>
    </source>
</evidence>
<reference evidence="1" key="1">
    <citation type="submission" date="2020-04" db="EMBL/GenBank/DDBJ databases">
        <authorList>
            <person name="Chiriac C."/>
            <person name="Salcher M."/>
            <person name="Ghai R."/>
            <person name="Kavagutti S V."/>
        </authorList>
    </citation>
    <scope>NUCLEOTIDE SEQUENCE</scope>
</reference>
<protein>
    <submittedName>
        <fullName evidence="1">Uncharacterized protein</fullName>
    </submittedName>
</protein>
<dbReference type="EMBL" id="LR796682">
    <property type="protein sequence ID" value="CAB4159212.1"/>
    <property type="molecule type" value="Genomic_DNA"/>
</dbReference>
<sequence length="69" mass="8002">MNEIENALRKLGVAEGEMGSLEIRVKELREAKTVDEDQLRKAYAAMRARVQLVSELRREVEYLKIKTLI</sequence>
<name>A0A6J5NKI9_9CAUD</name>
<organism evidence="1">
    <name type="scientific">uncultured Caudovirales phage</name>
    <dbReference type="NCBI Taxonomy" id="2100421"/>
    <lineage>
        <taxon>Viruses</taxon>
        <taxon>Duplodnaviria</taxon>
        <taxon>Heunggongvirae</taxon>
        <taxon>Uroviricota</taxon>
        <taxon>Caudoviricetes</taxon>
        <taxon>Peduoviridae</taxon>
        <taxon>Maltschvirus</taxon>
        <taxon>Maltschvirus maltsch</taxon>
    </lineage>
</organism>